<keyword evidence="2" id="KW-1185">Reference proteome</keyword>
<protein>
    <submittedName>
        <fullName evidence="1">Uncharacterized protein</fullName>
    </submittedName>
</protein>
<sequence length="127" mass="14172">MCVFALSWAILRGREQAARRVGSERAAVKASKSLQAPGVKVDRRRGSCKVRRGKLEAGGWSGLELEKMPHDAANSKRRTLGNCAGPRQLDEARFAAVCKPDADDVARRMSDHWVNWANWANWANWVN</sequence>
<organism evidence="1 2">
    <name type="scientific">Glutinoglossum americanum</name>
    <dbReference type="NCBI Taxonomy" id="1670608"/>
    <lineage>
        <taxon>Eukaryota</taxon>
        <taxon>Fungi</taxon>
        <taxon>Dikarya</taxon>
        <taxon>Ascomycota</taxon>
        <taxon>Pezizomycotina</taxon>
        <taxon>Geoglossomycetes</taxon>
        <taxon>Geoglossales</taxon>
        <taxon>Geoglossaceae</taxon>
        <taxon>Glutinoglossum</taxon>
    </lineage>
</organism>
<accession>A0A9P8HYY4</accession>
<dbReference type="Proteomes" id="UP000698800">
    <property type="component" value="Unassembled WGS sequence"/>
</dbReference>
<comment type="caution">
    <text evidence="1">The sequence shown here is derived from an EMBL/GenBank/DDBJ whole genome shotgun (WGS) entry which is preliminary data.</text>
</comment>
<evidence type="ECO:0000313" key="1">
    <source>
        <dbReference type="EMBL" id="KAH0538211.1"/>
    </source>
</evidence>
<evidence type="ECO:0000313" key="2">
    <source>
        <dbReference type="Proteomes" id="UP000698800"/>
    </source>
</evidence>
<dbReference type="AlphaFoldDB" id="A0A9P8HYY4"/>
<reference evidence="1" key="1">
    <citation type="submission" date="2021-03" db="EMBL/GenBank/DDBJ databases">
        <title>Comparative genomics and phylogenomic investigation of the class Geoglossomycetes provide insights into ecological specialization and systematics.</title>
        <authorList>
            <person name="Melie T."/>
            <person name="Pirro S."/>
            <person name="Miller A.N."/>
            <person name="Quandt A."/>
        </authorList>
    </citation>
    <scope>NUCLEOTIDE SEQUENCE</scope>
    <source>
        <strain evidence="1">GBOQ0MN5Z8</strain>
    </source>
</reference>
<name>A0A9P8HYY4_9PEZI</name>
<proteinExistence type="predicted"/>
<dbReference type="EMBL" id="JAGHQL010000118">
    <property type="protein sequence ID" value="KAH0538211.1"/>
    <property type="molecule type" value="Genomic_DNA"/>
</dbReference>
<gene>
    <name evidence="1" type="ORF">FGG08_005180</name>
</gene>